<accession>A0A2P8GZW7</accession>
<keyword evidence="5" id="KW-1185">Reference proteome</keyword>
<keyword evidence="1" id="KW-0812">Transmembrane</keyword>
<dbReference type="OrthoDB" id="5023274at2"/>
<dbReference type="EMBL" id="RZGY01000001">
    <property type="protein sequence ID" value="RUQ86095.1"/>
    <property type="molecule type" value="Genomic_DNA"/>
</dbReference>
<reference evidence="3 5" key="2">
    <citation type="submission" date="2018-12" db="EMBL/GenBank/DDBJ databases">
        <authorList>
            <person name="hu s."/>
            <person name="Xu Y."/>
            <person name="Xu B."/>
            <person name="Li F."/>
        </authorList>
    </citation>
    <scope>NUCLEOTIDE SEQUENCE [LARGE SCALE GENOMIC DNA]</scope>
    <source>
        <strain evidence="3 5">KSW2-17</strain>
    </source>
</reference>
<dbReference type="AlphaFoldDB" id="A0A2P8GZW7"/>
<keyword evidence="1" id="KW-0472">Membrane</keyword>
<proteinExistence type="predicted"/>
<name>A0A2P8GZW7_9MICO</name>
<keyword evidence="1" id="KW-1133">Transmembrane helix</keyword>
<feature type="transmembrane region" description="Helical" evidence="1">
    <location>
        <begin position="90"/>
        <end position="107"/>
    </location>
</feature>
<organism evidence="2 4">
    <name type="scientific">Labedella gwakjiensis</name>
    <dbReference type="NCBI Taxonomy" id="390269"/>
    <lineage>
        <taxon>Bacteria</taxon>
        <taxon>Bacillati</taxon>
        <taxon>Actinomycetota</taxon>
        <taxon>Actinomycetes</taxon>
        <taxon>Micrococcales</taxon>
        <taxon>Microbacteriaceae</taxon>
        <taxon>Labedella</taxon>
    </lineage>
</organism>
<sequence length="142" mass="15929">MSIRRTIESPHDLEDGWFVVVDDDGDREVAHFSSAEYARIRDRRKAADESHLDHDVVEVEGWRRYRVGDSIELASGEALEDGFRRSVRKLWLPSITLPVYIVGLFLLDLTGLPWRTDLARQLFIGAACASPSSSSSVPRCGG</sequence>
<evidence type="ECO:0000256" key="1">
    <source>
        <dbReference type="SAM" id="Phobius"/>
    </source>
</evidence>
<evidence type="ECO:0000313" key="3">
    <source>
        <dbReference type="EMBL" id="RUQ86095.1"/>
    </source>
</evidence>
<evidence type="ECO:0000313" key="2">
    <source>
        <dbReference type="EMBL" id="PSL39506.1"/>
    </source>
</evidence>
<comment type="caution">
    <text evidence="2">The sequence shown here is derived from an EMBL/GenBank/DDBJ whole genome shotgun (WGS) entry which is preliminary data.</text>
</comment>
<dbReference type="EMBL" id="PYAU01000001">
    <property type="protein sequence ID" value="PSL39506.1"/>
    <property type="molecule type" value="Genomic_DNA"/>
</dbReference>
<gene>
    <name evidence="2" type="ORF">CLV49_3146</name>
    <name evidence="3" type="ORF">ELQ93_03525</name>
</gene>
<dbReference type="RefSeq" id="WP_106564361.1">
    <property type="nucleotide sequence ID" value="NZ_PYAU01000001.1"/>
</dbReference>
<dbReference type="Proteomes" id="UP000241203">
    <property type="component" value="Unassembled WGS sequence"/>
</dbReference>
<evidence type="ECO:0000313" key="4">
    <source>
        <dbReference type="Proteomes" id="UP000241203"/>
    </source>
</evidence>
<dbReference type="Proteomes" id="UP000268291">
    <property type="component" value="Unassembled WGS sequence"/>
</dbReference>
<evidence type="ECO:0000313" key="5">
    <source>
        <dbReference type="Proteomes" id="UP000268291"/>
    </source>
</evidence>
<reference evidence="2 4" key="1">
    <citation type="submission" date="2018-03" db="EMBL/GenBank/DDBJ databases">
        <title>Genomic Encyclopedia of Archaeal and Bacterial Type Strains, Phase II (KMG-II): from individual species to whole genera.</title>
        <authorList>
            <person name="Goeker M."/>
        </authorList>
    </citation>
    <scope>NUCLEOTIDE SEQUENCE [LARGE SCALE GENOMIC DNA]</scope>
    <source>
        <strain evidence="2 4">DSM 21548</strain>
    </source>
</reference>
<protein>
    <submittedName>
        <fullName evidence="2">Uncharacterized protein</fullName>
    </submittedName>
</protein>